<dbReference type="EMBL" id="JAWQEV010000001">
    <property type="protein sequence ID" value="MDW4571401.1"/>
    <property type="molecule type" value="Genomic_DNA"/>
</dbReference>
<reference evidence="3 4" key="1">
    <citation type="submission" date="2023-11" db="EMBL/GenBank/DDBJ databases">
        <title>Draft genome sequence of Microbacterium arthrosphaerae JCM 30492.</title>
        <authorList>
            <person name="Zhang G."/>
            <person name="Ding Y."/>
        </authorList>
    </citation>
    <scope>NUCLEOTIDE SEQUENCE [LARGE SCALE GENOMIC DNA]</scope>
    <source>
        <strain evidence="3 4">JCM 30492</strain>
    </source>
</reference>
<proteinExistence type="predicted"/>
<dbReference type="InterPro" id="IPR002104">
    <property type="entry name" value="Integrase_catalytic"/>
</dbReference>
<evidence type="ECO:0000313" key="3">
    <source>
        <dbReference type="EMBL" id="MDW4571401.1"/>
    </source>
</evidence>
<dbReference type="SUPFAM" id="SSF56349">
    <property type="entry name" value="DNA breaking-rejoining enzymes"/>
    <property type="match status" value="1"/>
</dbReference>
<accession>A0ABU4GWF9</accession>
<protein>
    <submittedName>
        <fullName evidence="3">Tyrosine-type recombinase/integrase</fullName>
    </submittedName>
</protein>
<feature type="domain" description="Tyr recombinase" evidence="2">
    <location>
        <begin position="1"/>
        <end position="71"/>
    </location>
</feature>
<keyword evidence="4" id="KW-1185">Reference proteome</keyword>
<evidence type="ECO:0000313" key="4">
    <source>
        <dbReference type="Proteomes" id="UP001283109"/>
    </source>
</evidence>
<dbReference type="Pfam" id="PF00589">
    <property type="entry name" value="Phage_integrase"/>
    <property type="match status" value="1"/>
</dbReference>
<dbReference type="PROSITE" id="PS51898">
    <property type="entry name" value="TYR_RECOMBINASE"/>
    <property type="match status" value="1"/>
</dbReference>
<dbReference type="Proteomes" id="UP001283109">
    <property type="component" value="Unassembled WGS sequence"/>
</dbReference>
<keyword evidence="1" id="KW-0233">DNA recombination</keyword>
<dbReference type="InterPro" id="IPR013762">
    <property type="entry name" value="Integrase-like_cat_sf"/>
</dbReference>
<evidence type="ECO:0000259" key="2">
    <source>
        <dbReference type="PROSITE" id="PS51898"/>
    </source>
</evidence>
<comment type="caution">
    <text evidence="3">The sequence shown here is derived from an EMBL/GenBank/DDBJ whole genome shotgun (WGS) entry which is preliminary data.</text>
</comment>
<dbReference type="InterPro" id="IPR011010">
    <property type="entry name" value="DNA_brk_join_enz"/>
</dbReference>
<dbReference type="RefSeq" id="WP_318352703.1">
    <property type="nucleotide sequence ID" value="NZ_JAWQEV010000001.1"/>
</dbReference>
<organism evidence="3 4">
    <name type="scientific">Microbacterium arthrosphaerae</name>
    <dbReference type="NCBI Taxonomy" id="792652"/>
    <lineage>
        <taxon>Bacteria</taxon>
        <taxon>Bacillati</taxon>
        <taxon>Actinomycetota</taxon>
        <taxon>Actinomycetes</taxon>
        <taxon>Micrococcales</taxon>
        <taxon>Microbacteriaceae</taxon>
        <taxon>Microbacterium</taxon>
    </lineage>
</organism>
<dbReference type="Gene3D" id="1.10.443.10">
    <property type="entry name" value="Intergrase catalytic core"/>
    <property type="match status" value="1"/>
</dbReference>
<sequence>MVREAVRRAQEFVPSIPRLTPHDLRHTAASLAISSGANVKAVQRMLGHASAAMTLDTYADLFDDDLDAVATRLNDQMPLVALPAGPQTRYARPQ</sequence>
<name>A0ABU4GWF9_9MICO</name>
<evidence type="ECO:0000256" key="1">
    <source>
        <dbReference type="ARBA" id="ARBA00023172"/>
    </source>
</evidence>
<gene>
    <name evidence="3" type="ORF">R8Z58_01260</name>
</gene>